<dbReference type="PANTHER" id="PTHR37466:SF1">
    <property type="entry name" value="SLR1628 PROTEIN"/>
    <property type="match status" value="1"/>
</dbReference>
<comment type="caution">
    <text evidence="1">The sequence shown here is derived from an EMBL/GenBank/DDBJ whole genome shotgun (WGS) entry which is preliminary data.</text>
</comment>
<proteinExistence type="predicted"/>
<dbReference type="Gene3D" id="3.30.56.110">
    <property type="entry name" value="Protein of unknown function DUF2237"/>
    <property type="match status" value="1"/>
</dbReference>
<keyword evidence="2" id="KW-1185">Reference proteome</keyword>
<organism evidence="1 2">
    <name type="scientific">Exophiala viscosa</name>
    <dbReference type="NCBI Taxonomy" id="2486360"/>
    <lineage>
        <taxon>Eukaryota</taxon>
        <taxon>Fungi</taxon>
        <taxon>Dikarya</taxon>
        <taxon>Ascomycota</taxon>
        <taxon>Pezizomycotina</taxon>
        <taxon>Eurotiomycetes</taxon>
        <taxon>Chaetothyriomycetidae</taxon>
        <taxon>Chaetothyriales</taxon>
        <taxon>Herpotrichiellaceae</taxon>
        <taxon>Exophiala</taxon>
    </lineage>
</organism>
<reference evidence="1" key="1">
    <citation type="journal article" date="2022" name="bioRxiv">
        <title>Deciphering the potential niche of two novel black yeast fungi from a biological soil crust based on their genomes, phenotypes, and melanin regulation.</title>
        <authorList>
            <consortium name="DOE Joint Genome Institute"/>
            <person name="Carr E.C."/>
            <person name="Barton Q."/>
            <person name="Grambo S."/>
            <person name="Sullivan M."/>
            <person name="Renfro C.M."/>
            <person name="Kuo A."/>
            <person name="Pangilinan J."/>
            <person name="Lipzen A."/>
            <person name="Keymanesh K."/>
            <person name="Savage E."/>
            <person name="Barry K."/>
            <person name="Grigoriev I.V."/>
            <person name="Riekhof W.R."/>
            <person name="Harris S.S."/>
        </authorList>
    </citation>
    <scope>NUCLEOTIDE SEQUENCE</scope>
    <source>
        <strain evidence="1">JF 03-4F</strain>
    </source>
</reference>
<dbReference type="Pfam" id="PF09996">
    <property type="entry name" value="DUF2237"/>
    <property type="match status" value="1"/>
</dbReference>
<evidence type="ECO:0000313" key="1">
    <source>
        <dbReference type="EMBL" id="KAI1609239.1"/>
    </source>
</evidence>
<dbReference type="PANTHER" id="PTHR37466">
    <property type="entry name" value="SLR1628 PROTEIN"/>
    <property type="match status" value="1"/>
</dbReference>
<name>A0AAN6DML9_9EURO</name>
<evidence type="ECO:0000313" key="2">
    <source>
        <dbReference type="Proteomes" id="UP001203852"/>
    </source>
</evidence>
<sequence>MLASAAAGKPKGTGVQTLARPAQFFAEGFISIARLNRKFSLWNGLRARVVQTPLFGTAGKNPPPPAPPKFSQEQKMSGPLNVLRQPLAFFSNRPLTGFHRDGYCRTGPGDFGNHAVAGVVTNEFLDFSASQGNDLRVAGLTEGCKWCLCTSRWIEAFQAYRDGRISKNAVPKVHLEATEDSALRRVDLDTFREFSVRPETNGVNGVNGH</sequence>
<gene>
    <name evidence="1" type="ORF">EDD36DRAFT_482431</name>
</gene>
<dbReference type="AlphaFoldDB" id="A0AAN6DML9"/>
<dbReference type="Proteomes" id="UP001203852">
    <property type="component" value="Unassembled WGS sequence"/>
</dbReference>
<dbReference type="EMBL" id="MU404361">
    <property type="protein sequence ID" value="KAI1609239.1"/>
    <property type="molecule type" value="Genomic_DNA"/>
</dbReference>
<accession>A0AAN6DML9</accession>
<dbReference type="InterPro" id="IPR018714">
    <property type="entry name" value="DUF2237"/>
</dbReference>
<protein>
    <submittedName>
        <fullName evidence="1">Uncharacterized protein</fullName>
    </submittedName>
</protein>